<feature type="region of interest" description="Disordered" evidence="1">
    <location>
        <begin position="122"/>
        <end position="275"/>
    </location>
</feature>
<dbReference type="AlphaFoldDB" id="A0A9W8VC43"/>
<evidence type="ECO:0000256" key="1">
    <source>
        <dbReference type="SAM" id="MobiDB-lite"/>
    </source>
</evidence>
<proteinExistence type="predicted"/>
<gene>
    <name evidence="2" type="ORF">NW762_008670</name>
</gene>
<sequence length="275" mass="29148">MVQGGGQIGNESTQSINNQQPTNIIPNGSQISVNQQPVNQPLDSRNLSGARVPMNQQPARQPLNTTQTGRQGSNASSQTINQQQAISLTPSIAGAPAHGQNTGQRPNMLQGLQAGNAFVQDPNLNQTTNQQPPAGDFPGGSQASGYVQLNSKRLKVAQGGQQSSSSIQASNSNSQFSANRFHGSPQAPASGPSGGQSQNVTQILSQQPTASFVPAREANEQVLPQEQQRLPVPGQQVHTQTNLTGQENTQIKRENQDNKQVKQETPGNIKTGQEE</sequence>
<feature type="compositionally biased region" description="Polar residues" evidence="1">
    <location>
        <begin position="141"/>
        <end position="151"/>
    </location>
</feature>
<feature type="region of interest" description="Disordered" evidence="1">
    <location>
        <begin position="1"/>
        <end position="82"/>
    </location>
</feature>
<evidence type="ECO:0000313" key="2">
    <source>
        <dbReference type="EMBL" id="KAJ4257546.1"/>
    </source>
</evidence>
<feature type="compositionally biased region" description="Low complexity" evidence="1">
    <location>
        <begin position="12"/>
        <end position="27"/>
    </location>
</feature>
<feature type="compositionally biased region" description="Polar residues" evidence="1">
    <location>
        <begin position="236"/>
        <end position="249"/>
    </location>
</feature>
<reference evidence="2" key="1">
    <citation type="submission" date="2022-09" db="EMBL/GenBank/DDBJ databases">
        <title>Fusarium specimens isolated from Avocado Roots.</title>
        <authorList>
            <person name="Stajich J."/>
            <person name="Roper C."/>
            <person name="Heimlech-Rivalta G."/>
        </authorList>
    </citation>
    <scope>NUCLEOTIDE SEQUENCE</scope>
    <source>
        <strain evidence="2">CF00136</strain>
    </source>
</reference>
<evidence type="ECO:0000313" key="3">
    <source>
        <dbReference type="Proteomes" id="UP001152049"/>
    </source>
</evidence>
<feature type="compositionally biased region" description="Low complexity" evidence="1">
    <location>
        <begin position="157"/>
        <end position="179"/>
    </location>
</feature>
<dbReference type="EMBL" id="JAOQAZ010000017">
    <property type="protein sequence ID" value="KAJ4257546.1"/>
    <property type="molecule type" value="Genomic_DNA"/>
</dbReference>
<keyword evidence="3" id="KW-1185">Reference proteome</keyword>
<feature type="compositionally biased region" description="Polar residues" evidence="1">
    <location>
        <begin position="122"/>
        <end position="132"/>
    </location>
</feature>
<feature type="compositionally biased region" description="Polar residues" evidence="1">
    <location>
        <begin position="54"/>
        <end position="82"/>
    </location>
</feature>
<dbReference type="Proteomes" id="UP001152049">
    <property type="component" value="Unassembled WGS sequence"/>
</dbReference>
<accession>A0A9W8VC43</accession>
<feature type="compositionally biased region" description="Polar residues" evidence="1">
    <location>
        <begin position="28"/>
        <end position="47"/>
    </location>
</feature>
<protein>
    <submittedName>
        <fullName evidence="2">Uncharacterized protein</fullName>
    </submittedName>
</protein>
<feature type="compositionally biased region" description="Polar residues" evidence="1">
    <location>
        <begin position="195"/>
        <end position="210"/>
    </location>
</feature>
<organism evidence="2 3">
    <name type="scientific">Fusarium torreyae</name>
    <dbReference type="NCBI Taxonomy" id="1237075"/>
    <lineage>
        <taxon>Eukaryota</taxon>
        <taxon>Fungi</taxon>
        <taxon>Dikarya</taxon>
        <taxon>Ascomycota</taxon>
        <taxon>Pezizomycotina</taxon>
        <taxon>Sordariomycetes</taxon>
        <taxon>Hypocreomycetidae</taxon>
        <taxon>Hypocreales</taxon>
        <taxon>Nectriaceae</taxon>
        <taxon>Fusarium</taxon>
    </lineage>
</organism>
<feature type="compositionally biased region" description="Basic and acidic residues" evidence="1">
    <location>
        <begin position="250"/>
        <end position="262"/>
    </location>
</feature>
<comment type="caution">
    <text evidence="2">The sequence shown here is derived from an EMBL/GenBank/DDBJ whole genome shotgun (WGS) entry which is preliminary data.</text>
</comment>
<feature type="compositionally biased region" description="Polar residues" evidence="1">
    <location>
        <begin position="263"/>
        <end position="275"/>
    </location>
</feature>
<name>A0A9W8VC43_9HYPO</name>